<proteinExistence type="predicted"/>
<protein>
    <submittedName>
        <fullName evidence="1">Uncharacterized protein</fullName>
    </submittedName>
</protein>
<comment type="caution">
    <text evidence="1">The sequence shown here is derived from an EMBL/GenBank/DDBJ whole genome shotgun (WGS) entry which is preliminary data.</text>
</comment>
<keyword evidence="2" id="KW-1185">Reference proteome</keyword>
<gene>
    <name evidence="1" type="ORF">RRG08_005505</name>
</gene>
<accession>A0AAE0YM91</accession>
<dbReference type="Proteomes" id="UP001283361">
    <property type="component" value="Unassembled WGS sequence"/>
</dbReference>
<reference evidence="1" key="1">
    <citation type="journal article" date="2023" name="G3 (Bethesda)">
        <title>A reference genome for the long-term kleptoplast-retaining sea slug Elysia crispata morphotype clarki.</title>
        <authorList>
            <person name="Eastman K.E."/>
            <person name="Pendleton A.L."/>
            <person name="Shaikh M.A."/>
            <person name="Suttiyut T."/>
            <person name="Ogas R."/>
            <person name="Tomko P."/>
            <person name="Gavelis G."/>
            <person name="Widhalm J.R."/>
            <person name="Wisecaver J.H."/>
        </authorList>
    </citation>
    <scope>NUCLEOTIDE SEQUENCE</scope>
    <source>
        <strain evidence="1">ECLA1</strain>
    </source>
</reference>
<evidence type="ECO:0000313" key="2">
    <source>
        <dbReference type="Proteomes" id="UP001283361"/>
    </source>
</evidence>
<evidence type="ECO:0000313" key="1">
    <source>
        <dbReference type="EMBL" id="KAK3750653.1"/>
    </source>
</evidence>
<sequence>MNQNKTLCFQPSTRKVSPQFAGLYVNKHSSRMASRRLFTLYLLLTSLAQNFCHSQRSFHFKLSLAQKITSGATEVKQSSGPITQLRCAALCGLDCGMFHYSTVHEICVVFVERYFDAGPVFTSDADWTIGLKQYSVVTKEEWSLVFRGQSEIAVQVWDVWSNTGLHHDSPIPTDFPHACLRMEQYTSCDRHFRSHILDNWANIKQVYMSWITNNSEVAYIVFDGAGTDRDSWFSVARILDSTWSPSIVNDAAMLEPQSVYGTCNSYGCRRFYLYGRHGACSQEWFYSFTMDMHPEWCLDVGFWEPNVVQNFPSFLYSTTNGRAAVGTERTYPLAGKADVMAIWVKFD</sequence>
<organism evidence="1 2">
    <name type="scientific">Elysia crispata</name>
    <name type="common">lettuce slug</name>
    <dbReference type="NCBI Taxonomy" id="231223"/>
    <lineage>
        <taxon>Eukaryota</taxon>
        <taxon>Metazoa</taxon>
        <taxon>Spiralia</taxon>
        <taxon>Lophotrochozoa</taxon>
        <taxon>Mollusca</taxon>
        <taxon>Gastropoda</taxon>
        <taxon>Heterobranchia</taxon>
        <taxon>Euthyneura</taxon>
        <taxon>Panpulmonata</taxon>
        <taxon>Sacoglossa</taxon>
        <taxon>Placobranchoidea</taxon>
        <taxon>Plakobranchidae</taxon>
        <taxon>Elysia</taxon>
    </lineage>
</organism>
<dbReference type="AlphaFoldDB" id="A0AAE0YM91"/>
<dbReference type="EMBL" id="JAWDGP010005862">
    <property type="protein sequence ID" value="KAK3750653.1"/>
    <property type="molecule type" value="Genomic_DNA"/>
</dbReference>
<name>A0AAE0YM91_9GAST</name>